<gene>
    <name evidence="6" type="ORF">L21TH_1226</name>
</gene>
<evidence type="ECO:0000259" key="5">
    <source>
        <dbReference type="Pfam" id="PF22692"/>
    </source>
</evidence>
<keyword evidence="6" id="KW-0966">Cell projection</keyword>
<comment type="subcellular location">
    <subcellularLocation>
        <location evidence="2">Bacterial flagellum basal body</location>
    </subcellularLocation>
</comment>
<dbReference type="InterPro" id="IPR020013">
    <property type="entry name" value="Flagellar_FlgE/F/G"/>
</dbReference>
<dbReference type="GO" id="GO:0071978">
    <property type="term" value="P:bacterial-type flagellum-dependent swarming motility"/>
    <property type="evidence" value="ECO:0007669"/>
    <property type="project" value="TreeGrafter"/>
</dbReference>
<dbReference type="InterPro" id="IPR053967">
    <property type="entry name" value="LlgE_F_G-like_D1"/>
</dbReference>
<evidence type="ECO:0000313" key="6">
    <source>
        <dbReference type="EMBL" id="EOD00723.1"/>
    </source>
</evidence>
<dbReference type="PANTHER" id="PTHR30435:SF19">
    <property type="entry name" value="FLAGELLAR BASAL-BODY ROD PROTEIN FLGG"/>
    <property type="match status" value="1"/>
</dbReference>
<dbReference type="InterPro" id="IPR001444">
    <property type="entry name" value="Flag_bb_rod_N"/>
</dbReference>
<reference evidence="6 7" key="1">
    <citation type="journal article" date="2015" name="Geomicrobiol. J.">
        <title>Caldisalinibacter kiritimatiensis gen. nov., sp. nov., a moderately thermohalophilic thiosulfate-reducing bacterium from a hypersaline microbial mat.</title>
        <authorList>
            <person name="Ben Hania W."/>
            <person name="Joseph M."/>
            <person name="Fiebig A."/>
            <person name="Bunk B."/>
            <person name="Klenk H.-P."/>
            <person name="Fardeau M.-L."/>
            <person name="Spring S."/>
        </authorList>
    </citation>
    <scope>NUCLEOTIDE SEQUENCE [LARGE SCALE GENOMIC DNA]</scope>
    <source>
        <strain evidence="6 7">L21-TH-D2</strain>
    </source>
</reference>
<dbReference type="SUPFAM" id="SSF117143">
    <property type="entry name" value="Flagellar hook protein flgE"/>
    <property type="match status" value="1"/>
</dbReference>
<comment type="caution">
    <text evidence="6">The sequence shown here is derived from an EMBL/GenBank/DDBJ whole genome shotgun (WGS) entry which is preliminary data.</text>
</comment>
<name>R1AU80_9FIRM</name>
<comment type="similarity">
    <text evidence="1 2">Belongs to the flagella basal body rod proteins family.</text>
</comment>
<evidence type="ECO:0000259" key="4">
    <source>
        <dbReference type="Pfam" id="PF06429"/>
    </source>
</evidence>
<dbReference type="NCBIfam" id="TIGR03506">
    <property type="entry name" value="FlgEFG_subfam"/>
    <property type="match status" value="2"/>
</dbReference>
<dbReference type="EMBL" id="ARZA01000126">
    <property type="protein sequence ID" value="EOD00723.1"/>
    <property type="molecule type" value="Genomic_DNA"/>
</dbReference>
<accession>R1AU80</accession>
<dbReference type="InterPro" id="IPR037925">
    <property type="entry name" value="FlgE/F/G-like"/>
</dbReference>
<dbReference type="Pfam" id="PF22692">
    <property type="entry name" value="LlgE_F_G_D1"/>
    <property type="match status" value="1"/>
</dbReference>
<proteinExistence type="inferred from homology"/>
<feature type="domain" description="Flagellar basal body rod protein N-terminal" evidence="3">
    <location>
        <begin position="5"/>
        <end position="35"/>
    </location>
</feature>
<dbReference type="Proteomes" id="UP000013378">
    <property type="component" value="Unassembled WGS sequence"/>
</dbReference>
<evidence type="ECO:0000256" key="2">
    <source>
        <dbReference type="RuleBase" id="RU362116"/>
    </source>
</evidence>
<dbReference type="GO" id="GO:0009425">
    <property type="term" value="C:bacterial-type flagellum basal body"/>
    <property type="evidence" value="ECO:0007669"/>
    <property type="project" value="UniProtKB-SubCell"/>
</dbReference>
<evidence type="ECO:0000256" key="1">
    <source>
        <dbReference type="ARBA" id="ARBA00009677"/>
    </source>
</evidence>
<dbReference type="AlphaFoldDB" id="R1AU80"/>
<dbReference type="RefSeq" id="WP_006311894.1">
    <property type="nucleotide sequence ID" value="NZ_ARZA01000126.1"/>
</dbReference>
<dbReference type="PANTHER" id="PTHR30435">
    <property type="entry name" value="FLAGELLAR PROTEIN"/>
    <property type="match status" value="1"/>
</dbReference>
<keyword evidence="6" id="KW-0969">Cilium</keyword>
<dbReference type="eggNOG" id="COG4786">
    <property type="taxonomic scope" value="Bacteria"/>
</dbReference>
<evidence type="ECO:0000313" key="7">
    <source>
        <dbReference type="Proteomes" id="UP000013378"/>
    </source>
</evidence>
<dbReference type="Pfam" id="PF06429">
    <property type="entry name" value="Flg_bbr_C"/>
    <property type="match status" value="1"/>
</dbReference>
<sequence length="357" mass="39695">MLNGLYTSTTSLIVNQKRMDTLSNNLANINTTGYKKDLVIAKSFPEMLLRKINDKTDMKSIKSFKGINVEQEGNKFRMNTQNAFFKVQTKDGVGYTKALEFTIDEEGYLRTFYKDGNGNIKTNGEGYILGKNGKIKVENSNVQIDSNGNVLSNGQVLDNLVALPNPSVIGTTSAGVKLDRVAINFKQGNIKETGNNLDFALRGEGFFKVHTDKGTMYTRDGSFTLNENGELITSEGHFVLGKYGSIIVDGDNFSINKNGEIIKDGQVIDKLDVVRISNKEHLKKQGNNLYKITEGVQAEELEFNGQVLQGYLENSNVDAIKEMTNMITLLRNYEASQKVMRIQDELLGKAVNDIARI</sequence>
<dbReference type="InterPro" id="IPR010930">
    <property type="entry name" value="Flg_bb/hook_C_dom"/>
</dbReference>
<feature type="domain" description="Flagellar basal-body/hook protein C-terminal" evidence="4">
    <location>
        <begin position="309"/>
        <end position="352"/>
    </location>
</feature>
<organism evidence="6 7">
    <name type="scientific">Caldisalinibacter kiritimatiensis</name>
    <dbReference type="NCBI Taxonomy" id="1304284"/>
    <lineage>
        <taxon>Bacteria</taxon>
        <taxon>Bacillati</taxon>
        <taxon>Bacillota</taxon>
        <taxon>Tissierellia</taxon>
        <taxon>Tissierellales</taxon>
        <taxon>Thermohalobacteraceae</taxon>
        <taxon>Caldisalinibacter</taxon>
    </lineage>
</organism>
<dbReference type="OrthoDB" id="9800375at2"/>
<feature type="domain" description="Flagellar hook protein FlgE/F/G-like D1" evidence="5">
    <location>
        <begin position="200"/>
        <end position="261"/>
    </location>
</feature>
<evidence type="ECO:0000259" key="3">
    <source>
        <dbReference type="Pfam" id="PF00460"/>
    </source>
</evidence>
<keyword evidence="7" id="KW-1185">Reference proteome</keyword>
<protein>
    <submittedName>
        <fullName evidence="6">Flagellar basal-body rod protein FlgG</fullName>
    </submittedName>
</protein>
<dbReference type="STRING" id="1304284.L21TH_1226"/>
<dbReference type="Pfam" id="PF00460">
    <property type="entry name" value="Flg_bb_rod"/>
    <property type="match status" value="1"/>
</dbReference>
<keyword evidence="2" id="KW-0975">Bacterial flagellum</keyword>
<keyword evidence="6" id="KW-0282">Flagellum</keyword>